<dbReference type="GO" id="GO:0006281">
    <property type="term" value="P:DNA repair"/>
    <property type="evidence" value="ECO:0007669"/>
    <property type="project" value="InterPro"/>
</dbReference>
<evidence type="ECO:0000313" key="10">
    <source>
        <dbReference type="EMBL" id="OUI78528.1"/>
    </source>
</evidence>
<dbReference type="GO" id="GO:0003677">
    <property type="term" value="F:DNA binding"/>
    <property type="evidence" value="ECO:0007669"/>
    <property type="project" value="InterPro"/>
</dbReference>
<evidence type="ECO:0000256" key="1">
    <source>
        <dbReference type="ARBA" id="ARBA00001936"/>
    </source>
</evidence>
<feature type="binding site" evidence="7">
    <location>
        <position position="247"/>
    </location>
    <ligand>
        <name>Mg(2+)</name>
        <dbReference type="ChEBI" id="CHEBI:18420"/>
        <label>1</label>
    </ligand>
</feature>
<feature type="binding site" evidence="7">
    <location>
        <position position="147"/>
    </location>
    <ligand>
        <name>Mg(2+)</name>
        <dbReference type="ChEBI" id="CHEBI:18420"/>
        <label>1</label>
    </ligand>
</feature>
<feature type="site" description="Interaction with DNA substrate" evidence="8">
    <location>
        <position position="248"/>
    </location>
</feature>
<keyword evidence="7" id="KW-0464">Manganese</keyword>
<dbReference type="InterPro" id="IPR005135">
    <property type="entry name" value="Endo/exonuclease/phosphatase"/>
</dbReference>
<dbReference type="SUPFAM" id="SSF56219">
    <property type="entry name" value="DNase I-like"/>
    <property type="match status" value="1"/>
</dbReference>
<dbReference type="PANTHER" id="PTHR43250">
    <property type="entry name" value="EXODEOXYRIBONUCLEASE III"/>
    <property type="match status" value="1"/>
</dbReference>
<proteinExistence type="inferred from homology"/>
<feature type="binding site" evidence="7">
    <location>
        <position position="149"/>
    </location>
    <ligand>
        <name>Mg(2+)</name>
        <dbReference type="ChEBI" id="CHEBI:18420"/>
        <label>1</label>
    </ligand>
</feature>
<sequence length="255" mass="29597">MKLASWNINSIRQRHTHVQQWLTKEQPDWLFLQEIKCQNEQFPKEIFEEMGYQVIVNGQKAYNGVAILSRHPYQLNHTVLPDLDEEEPQARYLEIESQGVTLCNLYLPNGNSGGEEGFQRKLHFIDALVKRADTLLKNKQDCIFAGDFNICPTDQDYAPQTLSSDDALLRPESRNGFYRLLWLGMTDALRALYPTETLYTFWDYTRGAWQRNAGLRIDHALLSPRVAEHLTSFVIDKGERDKEQPSDHVPVIIEF</sequence>
<dbReference type="Pfam" id="PF03372">
    <property type="entry name" value="Exo_endo_phos"/>
    <property type="match status" value="1"/>
</dbReference>
<comment type="cofactor">
    <cofactor evidence="1">
        <name>Mn(2+)</name>
        <dbReference type="ChEBI" id="CHEBI:29035"/>
    </cofactor>
</comment>
<feature type="binding site" evidence="7">
    <location>
        <position position="7"/>
    </location>
    <ligand>
        <name>Mg(2+)</name>
        <dbReference type="ChEBI" id="CHEBI:18420"/>
        <label>1</label>
    </ligand>
</feature>
<dbReference type="Gene3D" id="3.60.10.10">
    <property type="entry name" value="Endonuclease/exonuclease/phosphatase"/>
    <property type="match status" value="1"/>
</dbReference>
<keyword evidence="3 7" id="KW-0479">Metal-binding</keyword>
<dbReference type="Proteomes" id="UP000194946">
    <property type="component" value="Unassembled WGS sequence"/>
</dbReference>
<keyword evidence="5 7" id="KW-0460">Magnesium</keyword>
<evidence type="ECO:0000256" key="5">
    <source>
        <dbReference type="ARBA" id="ARBA00022842"/>
    </source>
</evidence>
<feature type="domain" description="Endonuclease/exonuclease/phosphatase" evidence="9">
    <location>
        <begin position="4"/>
        <end position="248"/>
    </location>
</feature>
<feature type="active site" description="Proton donor/acceptor" evidence="6">
    <location>
        <position position="147"/>
    </location>
</feature>
<dbReference type="InterPro" id="IPR020848">
    <property type="entry name" value="AP_endonuclease_F1_CS"/>
</dbReference>
<keyword evidence="11" id="KW-1185">Reference proteome</keyword>
<keyword evidence="4" id="KW-0378">Hydrolase</keyword>
<reference evidence="11" key="1">
    <citation type="submission" date="2014-06" db="EMBL/GenBank/DDBJ databases">
        <authorList>
            <person name="Winans N.J."/>
            <person name="Newell P.D."/>
            <person name="Douglas A.E."/>
        </authorList>
    </citation>
    <scope>NUCLEOTIDE SEQUENCE [LARGE SCALE GENOMIC DNA]</scope>
    <source>
        <strain evidence="11">DmL_052</strain>
    </source>
</reference>
<dbReference type="GO" id="GO:0008311">
    <property type="term" value="F:double-stranded DNA 3'-5' DNA exonuclease activity"/>
    <property type="evidence" value="ECO:0007669"/>
    <property type="project" value="InterPro"/>
</dbReference>
<dbReference type="GO" id="GO:0046872">
    <property type="term" value="F:metal ion binding"/>
    <property type="evidence" value="ECO:0007669"/>
    <property type="project" value="UniProtKB-KW"/>
</dbReference>
<dbReference type="AlphaFoldDB" id="A0A251ZV41"/>
<evidence type="ECO:0000256" key="2">
    <source>
        <dbReference type="ARBA" id="ARBA00007092"/>
    </source>
</evidence>
<evidence type="ECO:0000256" key="4">
    <source>
        <dbReference type="ARBA" id="ARBA00022801"/>
    </source>
</evidence>
<evidence type="ECO:0000256" key="7">
    <source>
        <dbReference type="PIRSR" id="PIRSR604808-2"/>
    </source>
</evidence>
<evidence type="ECO:0000256" key="8">
    <source>
        <dbReference type="PIRSR" id="PIRSR604808-3"/>
    </source>
</evidence>
<dbReference type="InterPro" id="IPR004808">
    <property type="entry name" value="AP_endonuc_1"/>
</dbReference>
<evidence type="ECO:0000256" key="3">
    <source>
        <dbReference type="ARBA" id="ARBA00022723"/>
    </source>
</evidence>
<dbReference type="RefSeq" id="WP_040364352.1">
    <property type="nucleotide sequence ID" value="NZ_JOPB01000006.1"/>
</dbReference>
<dbReference type="GO" id="GO:0004519">
    <property type="term" value="F:endonuclease activity"/>
    <property type="evidence" value="ECO:0007669"/>
    <property type="project" value="InterPro"/>
</dbReference>
<dbReference type="PANTHER" id="PTHR43250:SF2">
    <property type="entry name" value="EXODEOXYRIBONUCLEASE III"/>
    <property type="match status" value="1"/>
</dbReference>
<dbReference type="PROSITE" id="PS00728">
    <property type="entry name" value="AP_NUCLEASE_F1_3"/>
    <property type="match status" value="1"/>
</dbReference>
<dbReference type="NCBIfam" id="TIGR00195">
    <property type="entry name" value="exoDNase_III"/>
    <property type="match status" value="1"/>
</dbReference>
<feature type="binding site" evidence="7">
    <location>
        <position position="34"/>
    </location>
    <ligand>
        <name>Mg(2+)</name>
        <dbReference type="ChEBI" id="CHEBI:18420"/>
        <label>1</label>
    </ligand>
</feature>
<feature type="site" description="Important for catalytic activity" evidence="8">
    <location>
        <position position="218"/>
    </location>
</feature>
<feature type="binding site" evidence="7">
    <location>
        <position position="248"/>
    </location>
    <ligand>
        <name>Mg(2+)</name>
        <dbReference type="ChEBI" id="CHEBI:18420"/>
        <label>1</label>
    </ligand>
</feature>
<dbReference type="PROSITE" id="PS51435">
    <property type="entry name" value="AP_NUCLEASE_F1_4"/>
    <property type="match status" value="1"/>
</dbReference>
<comment type="caution">
    <text evidence="10">The sequence shown here is derived from an EMBL/GenBank/DDBJ whole genome shotgun (WGS) entry which is preliminary data.</text>
</comment>
<evidence type="ECO:0000259" key="9">
    <source>
        <dbReference type="Pfam" id="PF03372"/>
    </source>
</evidence>
<dbReference type="InterPro" id="IPR037493">
    <property type="entry name" value="ExoIII-like"/>
</dbReference>
<dbReference type="InterPro" id="IPR036691">
    <property type="entry name" value="Endo/exonu/phosph_ase_sf"/>
</dbReference>
<feature type="active site" description="Proton acceptor" evidence="6">
    <location>
        <position position="248"/>
    </location>
</feature>
<name>A0A251ZV41_9PROT</name>
<comment type="cofactor">
    <cofactor evidence="7">
        <name>Mg(2+)</name>
        <dbReference type="ChEBI" id="CHEBI:18420"/>
    </cofactor>
    <cofactor evidence="7">
        <name>Mn(2+)</name>
        <dbReference type="ChEBI" id="CHEBI:29035"/>
    </cofactor>
    <text evidence="7">Probably binds two magnesium or manganese ions per subunit.</text>
</comment>
<feature type="site" description="Transition state stabilizer" evidence="8">
    <location>
        <position position="149"/>
    </location>
</feature>
<dbReference type="EMBL" id="JOPB01000006">
    <property type="protein sequence ID" value="OUI78528.1"/>
    <property type="molecule type" value="Genomic_DNA"/>
</dbReference>
<accession>A0A251ZV41</accession>
<gene>
    <name evidence="10" type="ORF">HK18_08435</name>
</gene>
<comment type="similarity">
    <text evidence="2">Belongs to the DNA repair enzymes AP/ExoA family.</text>
</comment>
<evidence type="ECO:0000256" key="6">
    <source>
        <dbReference type="PIRSR" id="PIRSR604808-1"/>
    </source>
</evidence>
<feature type="active site" evidence="6">
    <location>
        <position position="106"/>
    </location>
</feature>
<organism evidence="10 11">
    <name type="scientific">Commensalibacter intestini</name>
    <dbReference type="NCBI Taxonomy" id="479936"/>
    <lineage>
        <taxon>Bacteria</taxon>
        <taxon>Pseudomonadati</taxon>
        <taxon>Pseudomonadota</taxon>
        <taxon>Alphaproteobacteria</taxon>
        <taxon>Acetobacterales</taxon>
        <taxon>Acetobacteraceae</taxon>
    </lineage>
</organism>
<protein>
    <submittedName>
        <fullName evidence="10">Exodeoxyribonuclease III</fullName>
    </submittedName>
</protein>
<evidence type="ECO:0000313" key="11">
    <source>
        <dbReference type="Proteomes" id="UP000194946"/>
    </source>
</evidence>
<dbReference type="CDD" id="cd09086">
    <property type="entry name" value="ExoIII-like_AP-endo"/>
    <property type="match status" value="1"/>
</dbReference>
<dbReference type="NCBIfam" id="TIGR00633">
    <property type="entry name" value="xth"/>
    <property type="match status" value="1"/>
</dbReference>